<reference evidence="2" key="1">
    <citation type="submission" date="2020-02" db="EMBL/GenBank/DDBJ databases">
        <authorList>
            <person name="Meier V. D."/>
        </authorList>
    </citation>
    <scope>NUCLEOTIDE SEQUENCE</scope>
    <source>
        <strain evidence="2">AVDCRST_MAG93</strain>
    </source>
</reference>
<evidence type="ECO:0000313" key="2">
    <source>
        <dbReference type="EMBL" id="CAA9329267.1"/>
    </source>
</evidence>
<name>A0A6J4LHW5_9CHLR</name>
<evidence type="ECO:0000259" key="1">
    <source>
        <dbReference type="Pfam" id="PF13586"/>
    </source>
</evidence>
<dbReference type="Pfam" id="PF13586">
    <property type="entry name" value="DDE_Tnp_1_2"/>
    <property type="match status" value="1"/>
</dbReference>
<dbReference type="AlphaFoldDB" id="A0A6J4LHW5"/>
<dbReference type="EMBL" id="CADCTR010002058">
    <property type="protein sequence ID" value="CAA9329267.1"/>
    <property type="molecule type" value="Genomic_DNA"/>
</dbReference>
<dbReference type="InterPro" id="IPR025668">
    <property type="entry name" value="Tnp_DDE_dom"/>
</dbReference>
<feature type="domain" description="Transposase DDE" evidence="1">
    <location>
        <begin position="15"/>
        <end position="104"/>
    </location>
</feature>
<dbReference type="PANTHER" id="PTHR30007">
    <property type="entry name" value="PHP DOMAIN PROTEIN"/>
    <property type="match status" value="1"/>
</dbReference>
<gene>
    <name evidence="2" type="ORF">AVDCRST_MAG93-6119</name>
</gene>
<sequence length="110" mass="13014">MKRCELVYKGAIFNADSSFDTRAARKVLWNRGVKPNIAENKRNRKTVKRGRKRHFNAVVYKRRFVSERTFAWIDKFKTLLIRFERKAAHCLGFHHLAFALINFRGLFAKG</sequence>
<protein>
    <recommendedName>
        <fullName evidence="1">Transposase DDE domain-containing protein</fullName>
    </recommendedName>
</protein>
<accession>A0A6J4LHW5</accession>
<organism evidence="2">
    <name type="scientific">uncultured Chloroflexia bacterium</name>
    <dbReference type="NCBI Taxonomy" id="1672391"/>
    <lineage>
        <taxon>Bacteria</taxon>
        <taxon>Bacillati</taxon>
        <taxon>Chloroflexota</taxon>
        <taxon>Chloroflexia</taxon>
        <taxon>environmental samples</taxon>
    </lineage>
</organism>
<proteinExistence type="predicted"/>